<dbReference type="GO" id="GO:0043418">
    <property type="term" value="P:homocysteine catabolic process"/>
    <property type="evidence" value="ECO:0007669"/>
    <property type="project" value="TreeGrafter"/>
</dbReference>
<dbReference type="GO" id="GO:0004197">
    <property type="term" value="F:cysteine-type endopeptidase activity"/>
    <property type="evidence" value="ECO:0007669"/>
    <property type="project" value="UniProtKB-EC"/>
</dbReference>
<protein>
    <recommendedName>
        <fullName evidence="4 9">Bleomycin hydrolase</fullName>
        <ecNumber evidence="3 9">3.4.22.40</ecNumber>
    </recommendedName>
</protein>
<dbReference type="EMBL" id="JADBJN010000001">
    <property type="protein sequence ID" value="KAG5683448.1"/>
    <property type="molecule type" value="Genomic_DNA"/>
</dbReference>
<comment type="similarity">
    <text evidence="9">Belongs to the peptidase C1 family.</text>
</comment>
<evidence type="ECO:0000256" key="8">
    <source>
        <dbReference type="ARBA" id="ARBA00022807"/>
    </source>
</evidence>
<keyword evidence="7 9" id="KW-0378">Hydrolase</keyword>
<dbReference type="FunFam" id="3.90.70.10:FF:000021">
    <property type="entry name" value="Bleomycin hydrolase"/>
    <property type="match status" value="1"/>
</dbReference>
<feature type="active site" evidence="10">
    <location>
        <position position="374"/>
    </location>
</feature>
<feature type="active site" evidence="10">
    <location>
        <position position="396"/>
    </location>
</feature>
<dbReference type="Gene3D" id="3.90.70.10">
    <property type="entry name" value="Cysteine proteinases"/>
    <property type="match status" value="1"/>
</dbReference>
<reference evidence="11" key="1">
    <citation type="submission" date="2021-03" db="EMBL/GenBank/DDBJ databases">
        <title>Chromosome level genome of the anhydrobiotic midge Polypedilum vanderplanki.</title>
        <authorList>
            <person name="Yoshida Y."/>
            <person name="Kikawada T."/>
            <person name="Gusev O."/>
        </authorList>
    </citation>
    <scope>NUCLEOTIDE SEQUENCE</scope>
    <source>
        <strain evidence="11">NIAS01</strain>
        <tissue evidence="11">Whole body or cell culture</tissue>
    </source>
</reference>
<dbReference type="OrthoDB" id="2666448at2759"/>
<dbReference type="CDD" id="cd00585">
    <property type="entry name" value="Peptidase_C1B"/>
    <property type="match status" value="1"/>
</dbReference>
<comment type="catalytic activity">
    <reaction evidence="1 9">
        <text>Inactivates bleomycin B2 (a cytotoxic glycometallopeptide) by hydrolysis of a carboxyamide bond of beta-aminoalanine, but also shows general aminopeptidase activity. The specificity varies somewhat with source, but amino acid arylamides of Met, Leu and Ala are preferred.</text>
        <dbReference type="EC" id="3.4.22.40"/>
    </reaction>
</comment>
<keyword evidence="8 9" id="KW-0788">Thiol protease</keyword>
<evidence type="ECO:0000256" key="7">
    <source>
        <dbReference type="ARBA" id="ARBA00022801"/>
    </source>
</evidence>
<dbReference type="GO" id="GO:0006508">
    <property type="term" value="P:proteolysis"/>
    <property type="evidence" value="ECO:0007669"/>
    <property type="project" value="UniProtKB-KW"/>
</dbReference>
<dbReference type="InterPro" id="IPR038765">
    <property type="entry name" value="Papain-like_cys_pep_sf"/>
</dbReference>
<accession>A0A9J6CNC2</accession>
<proteinExistence type="inferred from homology"/>
<dbReference type="GO" id="GO:0070005">
    <property type="term" value="F:cysteine-type aminopeptidase activity"/>
    <property type="evidence" value="ECO:0007669"/>
    <property type="project" value="InterPro"/>
</dbReference>
<evidence type="ECO:0000256" key="6">
    <source>
        <dbReference type="ARBA" id="ARBA00022670"/>
    </source>
</evidence>
<dbReference type="InterPro" id="IPR004134">
    <property type="entry name" value="Peptidase_C1B"/>
</dbReference>
<evidence type="ECO:0000256" key="10">
    <source>
        <dbReference type="PIRSR" id="PIRSR005700-1"/>
    </source>
</evidence>
<sequence>MSLKPLSKEHLHTLRHEFYQCPKNKLAQNVCVQKDPLEVAMSRPRVEQTQHVFTYKIDNEAKPVCDQKSTGRCWNFAAHNVIRLPFMKQYNLEEFEFSQAFFFYWDKIERSYYFLNNVIETANRGEKVGDRLLSFMLNDPIGDGGQWDMLYNIITKHGLMPKKCFPESFSSESSARMNAILKSKLREYAKVLRDLHSSGVANEDMQAKVDEQMGEIYNIVGICLGIPPETFTWEYNDKNKKYFSIGPVTPLEFYEKFVKPYFNLDDKVCLVTDPRPSNEYGKGYTVDLLGNVVGGRPVFYNNQPVDVLIDLVTKSLKDNEAVWFGCDVGARFARFQGGIQDLEIHDYKTLFNVDVQLGLNKADRLIYGESLMTHAMVFTGFGVDKDEKPTKFRVENSWGESRGGDKGYLVMTVDWFKEYTYEIVVDKKYVSDEIMSVFNTKPIVLPAWDPMGSLAH</sequence>
<keyword evidence="12" id="KW-1185">Reference proteome</keyword>
<feature type="active site" evidence="10">
    <location>
        <position position="73"/>
    </location>
</feature>
<keyword evidence="5 9" id="KW-0963">Cytoplasm</keyword>
<evidence type="ECO:0000256" key="4">
    <source>
        <dbReference type="ARBA" id="ARBA00022227"/>
    </source>
</evidence>
<organism evidence="11 12">
    <name type="scientific">Polypedilum vanderplanki</name>
    <name type="common">Sleeping chironomid midge</name>
    <dbReference type="NCBI Taxonomy" id="319348"/>
    <lineage>
        <taxon>Eukaryota</taxon>
        <taxon>Metazoa</taxon>
        <taxon>Ecdysozoa</taxon>
        <taxon>Arthropoda</taxon>
        <taxon>Hexapoda</taxon>
        <taxon>Insecta</taxon>
        <taxon>Pterygota</taxon>
        <taxon>Neoptera</taxon>
        <taxon>Endopterygota</taxon>
        <taxon>Diptera</taxon>
        <taxon>Nematocera</taxon>
        <taxon>Chironomoidea</taxon>
        <taxon>Chironomidae</taxon>
        <taxon>Chironominae</taxon>
        <taxon>Polypedilum</taxon>
        <taxon>Polypedilum</taxon>
    </lineage>
</organism>
<evidence type="ECO:0000256" key="2">
    <source>
        <dbReference type="ARBA" id="ARBA00004496"/>
    </source>
</evidence>
<dbReference type="Pfam" id="PF03051">
    <property type="entry name" value="Peptidase_C1_2"/>
    <property type="match status" value="1"/>
</dbReference>
<evidence type="ECO:0000313" key="12">
    <source>
        <dbReference type="Proteomes" id="UP001107558"/>
    </source>
</evidence>
<dbReference type="PANTHER" id="PTHR10363">
    <property type="entry name" value="BLEOMYCIN HYDROLASE"/>
    <property type="match status" value="1"/>
</dbReference>
<dbReference type="Proteomes" id="UP001107558">
    <property type="component" value="Chromosome 1"/>
</dbReference>
<evidence type="ECO:0000313" key="11">
    <source>
        <dbReference type="EMBL" id="KAG5683448.1"/>
    </source>
</evidence>
<evidence type="ECO:0000256" key="9">
    <source>
        <dbReference type="PIRNR" id="PIRNR005700"/>
    </source>
</evidence>
<comment type="caution">
    <text evidence="11">The sequence shown here is derived from an EMBL/GenBank/DDBJ whole genome shotgun (WGS) entry which is preliminary data.</text>
</comment>
<gene>
    <name evidence="11" type="ORF">PVAND_012727</name>
</gene>
<dbReference type="GO" id="GO:0009636">
    <property type="term" value="P:response to toxic substance"/>
    <property type="evidence" value="ECO:0007669"/>
    <property type="project" value="TreeGrafter"/>
</dbReference>
<dbReference type="EC" id="3.4.22.40" evidence="3 9"/>
<name>A0A9J6CNC2_POLVA</name>
<dbReference type="PIRSF" id="PIRSF005700">
    <property type="entry name" value="PepC"/>
    <property type="match status" value="1"/>
</dbReference>
<dbReference type="SUPFAM" id="SSF54001">
    <property type="entry name" value="Cysteine proteinases"/>
    <property type="match status" value="1"/>
</dbReference>
<keyword evidence="6 9" id="KW-0645">Protease</keyword>
<evidence type="ECO:0000256" key="3">
    <source>
        <dbReference type="ARBA" id="ARBA00012465"/>
    </source>
</evidence>
<dbReference type="GO" id="GO:0005737">
    <property type="term" value="C:cytoplasm"/>
    <property type="evidence" value="ECO:0007669"/>
    <property type="project" value="UniProtKB-SubCell"/>
</dbReference>
<evidence type="ECO:0000256" key="1">
    <source>
        <dbReference type="ARBA" id="ARBA00000423"/>
    </source>
</evidence>
<comment type="subcellular location">
    <subcellularLocation>
        <location evidence="2 9">Cytoplasm</location>
    </subcellularLocation>
</comment>
<dbReference type="AlphaFoldDB" id="A0A9J6CNC2"/>
<dbReference type="PANTHER" id="PTHR10363:SF2">
    <property type="entry name" value="BLEOMYCIN HYDROLASE"/>
    <property type="match status" value="1"/>
</dbReference>
<evidence type="ECO:0000256" key="5">
    <source>
        <dbReference type="ARBA" id="ARBA00022490"/>
    </source>
</evidence>